<dbReference type="EMBL" id="CAXDID020000131">
    <property type="protein sequence ID" value="CAL6035386.1"/>
    <property type="molecule type" value="Genomic_DNA"/>
</dbReference>
<dbReference type="PANTHER" id="PTHR46652">
    <property type="entry name" value="LEUCINE-RICH REPEAT AND IQ DOMAIN-CONTAINING PROTEIN 1-RELATED"/>
    <property type="match status" value="1"/>
</dbReference>
<evidence type="ECO:0000256" key="1">
    <source>
        <dbReference type="ARBA" id="ARBA00022614"/>
    </source>
</evidence>
<dbReference type="Proteomes" id="UP001642409">
    <property type="component" value="Unassembled WGS sequence"/>
</dbReference>
<sequence>MGRPIQLLTVRSVIFQSADECQWVLGQEIRQQSLSLVKSACLQLVFEISQMLFIFGVVCAPDRDSSGIFIRLMKQPQKQTDTYSLTLIYFRFRNILTPHQSHYIRDLYINKEHKLLSIKVNQDVTSLGFVNDFGIERLKLIKCYNVEFKYTPSNITLLSIAFSNLQNVAGIQKMQQLQILDMNQNNIQNIRPIGQLTNLTHLNLNANRLKDISPLKHLDNLTQLKLEANQIIDIGALKYLTLLDYLFLQENQIVDVSPLKDLTNLRGLDLYHNYIQKFKPVYHHQNVLSYQIDGQVQPSYSLLLLARKLQQIEVQQENLETLVYRRHKLMNKHQRFNGKVFKFCNQMQIAFALFSQKLVQSFQTLEQNGDNQ</sequence>
<dbReference type="PANTHER" id="PTHR46652:SF3">
    <property type="entry name" value="LEUCINE-RICH REPEAT-CONTAINING PROTEIN 9"/>
    <property type="match status" value="1"/>
</dbReference>
<proteinExistence type="predicted"/>
<keyword evidence="5" id="KW-1185">Reference proteome</keyword>
<evidence type="ECO:0000313" key="4">
    <source>
        <dbReference type="EMBL" id="CAL6035386.1"/>
    </source>
</evidence>
<protein>
    <submittedName>
        <fullName evidence="3">Uncharacterized protein</fullName>
    </submittedName>
</protein>
<dbReference type="PROSITE" id="PS51450">
    <property type="entry name" value="LRR"/>
    <property type="match status" value="5"/>
</dbReference>
<dbReference type="SMART" id="SM00365">
    <property type="entry name" value="LRR_SD22"/>
    <property type="match status" value="4"/>
</dbReference>
<comment type="caution">
    <text evidence="3">The sequence shown here is derived from an EMBL/GenBank/DDBJ whole genome shotgun (WGS) entry which is preliminary data.</text>
</comment>
<dbReference type="InterPro" id="IPR050836">
    <property type="entry name" value="SDS22/Internalin_LRR"/>
</dbReference>
<accession>A0AA86Q825</accession>
<organism evidence="3">
    <name type="scientific">Hexamita inflata</name>
    <dbReference type="NCBI Taxonomy" id="28002"/>
    <lineage>
        <taxon>Eukaryota</taxon>
        <taxon>Metamonada</taxon>
        <taxon>Diplomonadida</taxon>
        <taxon>Hexamitidae</taxon>
        <taxon>Hexamitinae</taxon>
        <taxon>Hexamita</taxon>
    </lineage>
</organism>
<dbReference type="AlphaFoldDB" id="A0AA86Q825"/>
<dbReference type="Pfam" id="PF12799">
    <property type="entry name" value="LRR_4"/>
    <property type="match status" value="2"/>
</dbReference>
<dbReference type="InterPro" id="IPR025875">
    <property type="entry name" value="Leu-rich_rpt_4"/>
</dbReference>
<name>A0AA86Q825_9EUKA</name>
<keyword evidence="1" id="KW-0433">Leucine-rich repeat</keyword>
<dbReference type="SUPFAM" id="SSF52058">
    <property type="entry name" value="L domain-like"/>
    <property type="match status" value="1"/>
</dbReference>
<evidence type="ECO:0000313" key="3">
    <source>
        <dbReference type="EMBL" id="CAI9953018.1"/>
    </source>
</evidence>
<dbReference type="InterPro" id="IPR001611">
    <property type="entry name" value="Leu-rich_rpt"/>
</dbReference>
<evidence type="ECO:0000256" key="2">
    <source>
        <dbReference type="ARBA" id="ARBA00022737"/>
    </source>
</evidence>
<dbReference type="Gene3D" id="3.80.10.10">
    <property type="entry name" value="Ribonuclease Inhibitor"/>
    <property type="match status" value="1"/>
</dbReference>
<dbReference type="EMBL" id="CATOUU010000836">
    <property type="protein sequence ID" value="CAI9953018.1"/>
    <property type="molecule type" value="Genomic_DNA"/>
</dbReference>
<dbReference type="InterPro" id="IPR032675">
    <property type="entry name" value="LRR_dom_sf"/>
</dbReference>
<reference evidence="3" key="1">
    <citation type="submission" date="2023-06" db="EMBL/GenBank/DDBJ databases">
        <authorList>
            <person name="Kurt Z."/>
        </authorList>
    </citation>
    <scope>NUCLEOTIDE SEQUENCE</scope>
</reference>
<gene>
    <name evidence="4" type="ORF">HINF_LOCUS35902</name>
    <name evidence="3" type="ORF">HINF_LOCUS40663</name>
</gene>
<evidence type="ECO:0000313" key="5">
    <source>
        <dbReference type="Proteomes" id="UP001642409"/>
    </source>
</evidence>
<reference evidence="4 5" key="2">
    <citation type="submission" date="2024-07" db="EMBL/GenBank/DDBJ databases">
        <authorList>
            <person name="Akdeniz Z."/>
        </authorList>
    </citation>
    <scope>NUCLEOTIDE SEQUENCE [LARGE SCALE GENOMIC DNA]</scope>
</reference>
<keyword evidence="2" id="KW-0677">Repeat</keyword>